<feature type="transmembrane region" description="Helical" evidence="5">
    <location>
        <begin position="121"/>
        <end position="144"/>
    </location>
</feature>
<dbReference type="GO" id="GO:0016020">
    <property type="term" value="C:membrane"/>
    <property type="evidence" value="ECO:0007669"/>
    <property type="project" value="UniProtKB-SubCell"/>
</dbReference>
<comment type="caution">
    <text evidence="6">The sequence shown here is derived from an EMBL/GenBank/DDBJ whole genome shotgun (WGS) entry which is preliminary data.</text>
</comment>
<proteinExistence type="predicted"/>
<keyword evidence="2 5" id="KW-0812">Transmembrane</keyword>
<feature type="non-terminal residue" evidence="6">
    <location>
        <position position="1"/>
    </location>
</feature>
<evidence type="ECO:0000256" key="4">
    <source>
        <dbReference type="ARBA" id="ARBA00023136"/>
    </source>
</evidence>
<dbReference type="EMBL" id="CAJNNW010024643">
    <property type="protein sequence ID" value="CAE8673515.1"/>
    <property type="molecule type" value="Genomic_DNA"/>
</dbReference>
<dbReference type="AlphaFoldDB" id="A0A813JCU1"/>
<evidence type="ECO:0000313" key="7">
    <source>
        <dbReference type="Proteomes" id="UP000626109"/>
    </source>
</evidence>
<feature type="transmembrane region" description="Helical" evidence="5">
    <location>
        <begin position="151"/>
        <end position="172"/>
    </location>
</feature>
<comment type="subcellular location">
    <subcellularLocation>
        <location evidence="1">Membrane</location>
        <topology evidence="1">Multi-pass membrane protein</topology>
    </subcellularLocation>
</comment>
<evidence type="ECO:0000313" key="6">
    <source>
        <dbReference type="EMBL" id="CAE8673515.1"/>
    </source>
</evidence>
<evidence type="ECO:0000256" key="3">
    <source>
        <dbReference type="ARBA" id="ARBA00022989"/>
    </source>
</evidence>
<evidence type="ECO:0000256" key="2">
    <source>
        <dbReference type="ARBA" id="ARBA00022692"/>
    </source>
</evidence>
<protein>
    <recommendedName>
        <fullName evidence="8">Sugar phosphate transporter domain-containing protein</fullName>
    </recommendedName>
</protein>
<keyword evidence="4 5" id="KW-0472">Membrane</keyword>
<dbReference type="Proteomes" id="UP000626109">
    <property type="component" value="Unassembled WGS sequence"/>
</dbReference>
<name>A0A813JCU1_POLGL</name>
<evidence type="ECO:0008006" key="8">
    <source>
        <dbReference type="Google" id="ProtNLM"/>
    </source>
</evidence>
<feature type="transmembrane region" description="Helical" evidence="5">
    <location>
        <begin position="48"/>
        <end position="69"/>
    </location>
</feature>
<reference evidence="6" key="1">
    <citation type="submission" date="2021-02" db="EMBL/GenBank/DDBJ databases">
        <authorList>
            <person name="Dougan E. K."/>
            <person name="Rhodes N."/>
            <person name="Thang M."/>
            <person name="Chan C."/>
        </authorList>
    </citation>
    <scope>NUCLEOTIDE SEQUENCE</scope>
</reference>
<accession>A0A813JCU1</accession>
<sequence length="261" mass="27229">ARVWGLETLDPMRMLAATLQVAGGVLTGLEPPPTEGGRALQDAASGKFFHGVSLLIIAMVLSSQRWALIQHVVQKSPRGSALAGMSKLELTAWIMPVTSAVCLSMAFVFEAEALSMAIFSPGLLGTALVVATGIGILTVAEIFLVQVTSAVAMQVLSTLHQIPIVLAGVLLFKDTIGLNAASGFGLSLAGGLCYVAARHTAAPHMTPAVAEWRGARQQRHERVATGEQGIELEAAESLDVPACVIGVPVEWSDRTAGFSPP</sequence>
<organism evidence="6 7">
    <name type="scientific">Polarella glacialis</name>
    <name type="common">Dinoflagellate</name>
    <dbReference type="NCBI Taxonomy" id="89957"/>
    <lineage>
        <taxon>Eukaryota</taxon>
        <taxon>Sar</taxon>
        <taxon>Alveolata</taxon>
        <taxon>Dinophyceae</taxon>
        <taxon>Suessiales</taxon>
        <taxon>Suessiaceae</taxon>
        <taxon>Polarella</taxon>
    </lineage>
</organism>
<evidence type="ECO:0000256" key="1">
    <source>
        <dbReference type="ARBA" id="ARBA00004141"/>
    </source>
</evidence>
<feature type="transmembrane region" description="Helical" evidence="5">
    <location>
        <begin position="90"/>
        <end position="109"/>
    </location>
</feature>
<evidence type="ECO:0000256" key="5">
    <source>
        <dbReference type="SAM" id="Phobius"/>
    </source>
</evidence>
<dbReference type="PANTHER" id="PTHR11132">
    <property type="entry name" value="SOLUTE CARRIER FAMILY 35"/>
    <property type="match status" value="1"/>
</dbReference>
<dbReference type="InterPro" id="IPR050186">
    <property type="entry name" value="TPT_transporter"/>
</dbReference>
<gene>
    <name evidence="6" type="ORF">PGLA2088_LOCUS18573</name>
</gene>
<keyword evidence="3 5" id="KW-1133">Transmembrane helix</keyword>